<dbReference type="GO" id="GO:0000050">
    <property type="term" value="P:urea cycle"/>
    <property type="evidence" value="ECO:0007669"/>
    <property type="project" value="TreeGrafter"/>
</dbReference>
<evidence type="ECO:0000256" key="5">
    <source>
        <dbReference type="ARBA" id="ARBA00022598"/>
    </source>
</evidence>
<feature type="binding site" evidence="9">
    <location>
        <begin position="12"/>
        <end position="20"/>
    </location>
    <ligand>
        <name>ATP</name>
        <dbReference type="ChEBI" id="CHEBI:30616"/>
    </ligand>
</feature>
<dbReference type="EC" id="6.3.4.5" evidence="3 9"/>
<comment type="similarity">
    <text evidence="9">Belongs to the argininosuccinate synthase family. Type 1 subfamily.</text>
</comment>
<keyword evidence="6 9" id="KW-0028">Amino-acid biosynthesis</keyword>
<feature type="binding site" evidence="9">
    <location>
        <position position="39"/>
    </location>
    <ligand>
        <name>ATP</name>
        <dbReference type="ChEBI" id="CHEBI:30616"/>
    </ligand>
</feature>
<dbReference type="PANTHER" id="PTHR11587:SF2">
    <property type="entry name" value="ARGININOSUCCINATE SYNTHASE"/>
    <property type="match status" value="1"/>
</dbReference>
<dbReference type="Proteomes" id="UP001165679">
    <property type="component" value="Unassembled WGS sequence"/>
</dbReference>
<dbReference type="InterPro" id="IPR048267">
    <property type="entry name" value="Arginosuc_syn_N"/>
</dbReference>
<evidence type="ECO:0000259" key="11">
    <source>
        <dbReference type="Pfam" id="PF20979"/>
    </source>
</evidence>
<feature type="binding site" evidence="9">
    <location>
        <position position="278"/>
    </location>
    <ligand>
        <name>L-citrulline</name>
        <dbReference type="ChEBI" id="CHEBI:57743"/>
    </ligand>
</feature>
<feature type="domain" description="Arginosuccinate synthase-like N-terminal" evidence="10">
    <location>
        <begin position="8"/>
        <end position="169"/>
    </location>
</feature>
<dbReference type="AlphaFoldDB" id="A0AA41YX67"/>
<comment type="subcellular location">
    <subcellularLocation>
        <location evidence="9">Cytoplasm</location>
    </subcellularLocation>
</comment>
<dbReference type="RefSeq" id="WP_264715840.1">
    <property type="nucleotide sequence ID" value="NZ_JAPDNT010000027.1"/>
</dbReference>
<dbReference type="InterPro" id="IPR024074">
    <property type="entry name" value="AS_cat/multimer_dom_body"/>
</dbReference>
<feature type="binding site" evidence="9">
    <location>
        <position position="90"/>
    </location>
    <ligand>
        <name>L-citrulline</name>
        <dbReference type="ChEBI" id="CHEBI:57743"/>
    </ligand>
</feature>
<organism evidence="12 13">
    <name type="scientific">Limobrevibacterium gyesilva</name>
    <dbReference type="NCBI Taxonomy" id="2991712"/>
    <lineage>
        <taxon>Bacteria</taxon>
        <taxon>Pseudomonadati</taxon>
        <taxon>Pseudomonadota</taxon>
        <taxon>Alphaproteobacteria</taxon>
        <taxon>Acetobacterales</taxon>
        <taxon>Acetobacteraceae</taxon>
        <taxon>Limobrevibacterium</taxon>
    </lineage>
</organism>
<dbReference type="Gene3D" id="3.90.1260.10">
    <property type="entry name" value="Argininosuccinate synthetase, chain A, domain 2"/>
    <property type="match status" value="1"/>
</dbReference>
<dbReference type="InterPro" id="IPR018223">
    <property type="entry name" value="Arginosuc_synth_CS"/>
</dbReference>
<keyword evidence="7 9" id="KW-0547">Nucleotide-binding</keyword>
<evidence type="ECO:0000313" key="12">
    <source>
        <dbReference type="EMBL" id="MCW3476982.1"/>
    </source>
</evidence>
<keyword evidence="4 9" id="KW-0055">Arginine biosynthesis</keyword>
<dbReference type="NCBIfam" id="TIGR00032">
    <property type="entry name" value="argG"/>
    <property type="match status" value="1"/>
</dbReference>
<dbReference type="InterPro" id="IPR001518">
    <property type="entry name" value="Arginosuc_synth"/>
</dbReference>
<dbReference type="Pfam" id="PF00764">
    <property type="entry name" value="Arginosuc_synth"/>
    <property type="match status" value="1"/>
</dbReference>
<accession>A0AA41YX67</accession>
<dbReference type="PROSITE" id="PS00565">
    <property type="entry name" value="ARGININOSUCCIN_SYN_2"/>
    <property type="match status" value="1"/>
</dbReference>
<feature type="binding site" evidence="9">
    <location>
        <position position="181"/>
    </location>
    <ligand>
        <name>L-citrulline</name>
        <dbReference type="ChEBI" id="CHEBI:57743"/>
    </ligand>
</feature>
<keyword evidence="8 9" id="KW-0067">ATP-binding</keyword>
<dbReference type="GO" id="GO:0005737">
    <property type="term" value="C:cytoplasm"/>
    <property type="evidence" value="ECO:0007669"/>
    <property type="project" value="UniProtKB-SubCell"/>
</dbReference>
<evidence type="ECO:0000259" key="10">
    <source>
        <dbReference type="Pfam" id="PF00764"/>
    </source>
</evidence>
<keyword evidence="9" id="KW-0963">Cytoplasm</keyword>
<gene>
    <name evidence="9" type="primary">argG</name>
    <name evidence="12" type="ORF">OL599_20655</name>
</gene>
<name>A0AA41YX67_9PROT</name>
<comment type="pathway">
    <text evidence="1 9">Amino-acid biosynthesis; L-arginine biosynthesis; L-arginine from L-ornithine and carbamoyl phosphate: step 2/3.</text>
</comment>
<feature type="binding site" evidence="9">
    <location>
        <position position="130"/>
    </location>
    <ligand>
        <name>L-citrulline</name>
        <dbReference type="ChEBI" id="CHEBI:57743"/>
    </ligand>
</feature>
<evidence type="ECO:0000256" key="3">
    <source>
        <dbReference type="ARBA" id="ARBA00012286"/>
    </source>
</evidence>
<dbReference type="Pfam" id="PF20979">
    <property type="entry name" value="Arginosuc_syn_C"/>
    <property type="match status" value="1"/>
</dbReference>
<feature type="binding site" evidence="9">
    <location>
        <position position="127"/>
    </location>
    <ligand>
        <name>L-aspartate</name>
        <dbReference type="ChEBI" id="CHEBI:29991"/>
    </ligand>
</feature>
<comment type="caution">
    <text evidence="12">The sequence shown here is derived from an EMBL/GenBank/DDBJ whole genome shotgun (WGS) entry which is preliminary data.</text>
</comment>
<dbReference type="SUPFAM" id="SSF69864">
    <property type="entry name" value="Argininosuccinate synthetase, C-terminal domain"/>
    <property type="match status" value="1"/>
</dbReference>
<dbReference type="PANTHER" id="PTHR11587">
    <property type="entry name" value="ARGININOSUCCINATE SYNTHASE"/>
    <property type="match status" value="1"/>
</dbReference>
<evidence type="ECO:0000256" key="8">
    <source>
        <dbReference type="ARBA" id="ARBA00022840"/>
    </source>
</evidence>
<feature type="binding site" evidence="9">
    <location>
        <position position="120"/>
    </location>
    <ligand>
        <name>ATP</name>
        <dbReference type="ChEBI" id="CHEBI:30616"/>
    </ligand>
</feature>
<dbReference type="FunFam" id="3.40.50.620:FF:000019">
    <property type="entry name" value="Argininosuccinate synthase"/>
    <property type="match status" value="1"/>
</dbReference>
<dbReference type="InterPro" id="IPR014729">
    <property type="entry name" value="Rossmann-like_a/b/a_fold"/>
</dbReference>
<protein>
    <recommendedName>
        <fullName evidence="3 9">Argininosuccinate synthase</fullName>
        <ecNumber evidence="3 9">6.3.4.5</ecNumber>
    </recommendedName>
    <alternativeName>
        <fullName evidence="9">Citrulline--aspartate ligase</fullName>
    </alternativeName>
</protein>
<dbReference type="CDD" id="cd01999">
    <property type="entry name" value="ASS"/>
    <property type="match status" value="1"/>
</dbReference>
<dbReference type="FunFam" id="3.90.1260.10:FF:000007">
    <property type="entry name" value="Argininosuccinate synthase"/>
    <property type="match status" value="1"/>
</dbReference>
<feature type="binding site" evidence="9">
    <location>
        <position position="266"/>
    </location>
    <ligand>
        <name>L-citrulline</name>
        <dbReference type="ChEBI" id="CHEBI:57743"/>
    </ligand>
</feature>
<reference evidence="12" key="1">
    <citation type="submission" date="2022-09" db="EMBL/GenBank/DDBJ databases">
        <title>Rhodovastum sp. nov. RN2-1 isolated from soil in Seongnam, South Korea.</title>
        <authorList>
            <person name="Le N.T."/>
        </authorList>
    </citation>
    <scope>NUCLEOTIDE SEQUENCE</scope>
    <source>
        <strain evidence="12">RN2-1</strain>
    </source>
</reference>
<dbReference type="GO" id="GO:0006526">
    <property type="term" value="P:L-arginine biosynthetic process"/>
    <property type="evidence" value="ECO:0007669"/>
    <property type="project" value="UniProtKB-UniRule"/>
</dbReference>
<dbReference type="GO" id="GO:0005524">
    <property type="term" value="F:ATP binding"/>
    <property type="evidence" value="ECO:0007669"/>
    <property type="project" value="UniProtKB-UniRule"/>
</dbReference>
<feature type="binding site" evidence="9">
    <location>
        <position position="95"/>
    </location>
    <ligand>
        <name>L-citrulline</name>
        <dbReference type="ChEBI" id="CHEBI:57743"/>
    </ligand>
</feature>
<keyword evidence="5 9" id="KW-0436">Ligase</keyword>
<feature type="binding site" evidence="9">
    <location>
        <position position="126"/>
    </location>
    <ligand>
        <name>L-citrulline</name>
        <dbReference type="ChEBI" id="CHEBI:57743"/>
    </ligand>
</feature>
<evidence type="ECO:0000256" key="7">
    <source>
        <dbReference type="ARBA" id="ARBA00022741"/>
    </source>
</evidence>
<reference evidence="12" key="2">
    <citation type="submission" date="2022-10" db="EMBL/GenBank/DDBJ databases">
        <authorList>
            <person name="Trinh H.N."/>
        </authorList>
    </citation>
    <scope>NUCLEOTIDE SEQUENCE</scope>
    <source>
        <strain evidence="12">RN2-1</strain>
    </source>
</reference>
<evidence type="ECO:0000256" key="6">
    <source>
        <dbReference type="ARBA" id="ARBA00022605"/>
    </source>
</evidence>
<comment type="subunit">
    <text evidence="2 9">Homotetramer.</text>
</comment>
<evidence type="ECO:0000256" key="2">
    <source>
        <dbReference type="ARBA" id="ARBA00011881"/>
    </source>
</evidence>
<evidence type="ECO:0000256" key="4">
    <source>
        <dbReference type="ARBA" id="ARBA00022571"/>
    </source>
</evidence>
<dbReference type="EMBL" id="JAPDNT010000027">
    <property type="protein sequence ID" value="MCW3476982.1"/>
    <property type="molecule type" value="Genomic_DNA"/>
</dbReference>
<dbReference type="InterPro" id="IPR048268">
    <property type="entry name" value="Arginosuc_syn_C"/>
</dbReference>
<evidence type="ECO:0000256" key="9">
    <source>
        <dbReference type="HAMAP-Rule" id="MF_00005"/>
    </source>
</evidence>
<feature type="domain" description="Arginosuccinate synthase C-terminal" evidence="11">
    <location>
        <begin position="180"/>
        <end position="397"/>
    </location>
</feature>
<dbReference type="Gene3D" id="3.40.50.620">
    <property type="entry name" value="HUPs"/>
    <property type="match status" value="1"/>
</dbReference>
<dbReference type="NCBIfam" id="NF001770">
    <property type="entry name" value="PRK00509.1"/>
    <property type="match status" value="1"/>
</dbReference>
<evidence type="ECO:0000313" key="13">
    <source>
        <dbReference type="Proteomes" id="UP001165679"/>
    </source>
</evidence>
<proteinExistence type="inferred from homology"/>
<keyword evidence="13" id="KW-1185">Reference proteome</keyword>
<sequence length="409" mass="45538">MRVKDVKKVVLAYSGGLDTSVILKWLQSTYKCEVVTFTADLGQGEELEPARKKAEMFGVKEIFVDDLRETFVKDFVFPMFRANALYEGQYLLGTSIARPLIAQRQIEIAEMVGADAVAHGATGKGNDQVRFELSYYALKPDVKVIAPWREWDLTSRTRLLQFAEENQIPIAKDKRGEAPFSVDANLLHSSSEGKILEDPAIEADEIVYQRTIRPEDAPDKATVISVDFEHGDAVAIDGVRLSPAALLTRLNELGKANGIGRLDLVENRFIGMKSRGVYETPGGTILIAAHRGIESITLDREAAHLKDSLMPRYAELIYNGFWFSPERRMLQALIDESQKSVTGRVRLKLYKGNVSVIGRESPNSLYSMKVVTFEEDQGAYDQFDAQGFIKLNALRLRLGAMAGRKGGSL</sequence>
<dbReference type="SUPFAM" id="SSF52402">
    <property type="entry name" value="Adenine nucleotide alpha hydrolases-like"/>
    <property type="match status" value="1"/>
</dbReference>
<feature type="binding site" evidence="9">
    <location>
        <position position="126"/>
    </location>
    <ligand>
        <name>L-aspartate</name>
        <dbReference type="ChEBI" id="CHEBI:29991"/>
    </ligand>
</feature>
<evidence type="ECO:0000256" key="1">
    <source>
        <dbReference type="ARBA" id="ARBA00004967"/>
    </source>
</evidence>
<feature type="binding site" evidence="9">
    <location>
        <position position="190"/>
    </location>
    <ligand>
        <name>L-citrulline</name>
        <dbReference type="ChEBI" id="CHEBI:57743"/>
    </ligand>
</feature>
<dbReference type="GO" id="GO:0000053">
    <property type="term" value="P:argininosuccinate metabolic process"/>
    <property type="evidence" value="ECO:0007669"/>
    <property type="project" value="TreeGrafter"/>
</dbReference>
<feature type="binding site" evidence="9">
    <location>
        <position position="122"/>
    </location>
    <ligand>
        <name>L-aspartate</name>
        <dbReference type="ChEBI" id="CHEBI:29991"/>
    </ligand>
</feature>
<dbReference type="InterPro" id="IPR023434">
    <property type="entry name" value="Arginosuc_synth_type_1_subfam"/>
</dbReference>
<dbReference type="PROSITE" id="PS00564">
    <property type="entry name" value="ARGININOSUCCIN_SYN_1"/>
    <property type="match status" value="1"/>
</dbReference>
<dbReference type="Gene3D" id="1.20.5.470">
    <property type="entry name" value="Single helix bin"/>
    <property type="match status" value="1"/>
</dbReference>
<dbReference type="GO" id="GO:0004055">
    <property type="term" value="F:argininosuccinate synthase activity"/>
    <property type="evidence" value="ECO:0007669"/>
    <property type="project" value="UniProtKB-UniRule"/>
</dbReference>
<comment type="catalytic activity">
    <reaction evidence="9">
        <text>L-citrulline + L-aspartate + ATP = 2-(N(omega)-L-arginino)succinate + AMP + diphosphate + H(+)</text>
        <dbReference type="Rhea" id="RHEA:10932"/>
        <dbReference type="ChEBI" id="CHEBI:15378"/>
        <dbReference type="ChEBI" id="CHEBI:29991"/>
        <dbReference type="ChEBI" id="CHEBI:30616"/>
        <dbReference type="ChEBI" id="CHEBI:33019"/>
        <dbReference type="ChEBI" id="CHEBI:57472"/>
        <dbReference type="ChEBI" id="CHEBI:57743"/>
        <dbReference type="ChEBI" id="CHEBI:456215"/>
        <dbReference type="EC" id="6.3.4.5"/>
    </reaction>
</comment>
<dbReference type="HAMAP" id="MF_00005">
    <property type="entry name" value="Arg_succ_synth_type1"/>
    <property type="match status" value="1"/>
</dbReference>